<dbReference type="PANTHER" id="PTHR30349:SF91">
    <property type="entry name" value="INTA PROTEIN"/>
    <property type="match status" value="1"/>
</dbReference>
<keyword evidence="1" id="KW-0238">DNA-binding</keyword>
<keyword evidence="2" id="KW-0233">DNA recombination</keyword>
<dbReference type="Proteomes" id="UP000292003">
    <property type="component" value="Unassembled WGS sequence"/>
</dbReference>
<feature type="domain" description="Tyr recombinase" evidence="3">
    <location>
        <begin position="199"/>
        <end position="399"/>
    </location>
</feature>
<dbReference type="RefSeq" id="WP_130476674.1">
    <property type="nucleotide sequence ID" value="NZ_SFCC01000009.1"/>
</dbReference>
<protein>
    <submittedName>
        <fullName evidence="4">Site-specific integrase</fullName>
    </submittedName>
</protein>
<dbReference type="GO" id="GO:0015074">
    <property type="term" value="P:DNA integration"/>
    <property type="evidence" value="ECO:0007669"/>
    <property type="project" value="UniProtKB-KW"/>
</dbReference>
<organism evidence="4 5">
    <name type="scientific">Amycolatopsis suaedae</name>
    <dbReference type="NCBI Taxonomy" id="2510978"/>
    <lineage>
        <taxon>Bacteria</taxon>
        <taxon>Bacillati</taxon>
        <taxon>Actinomycetota</taxon>
        <taxon>Actinomycetes</taxon>
        <taxon>Pseudonocardiales</taxon>
        <taxon>Pseudonocardiaceae</taxon>
        <taxon>Amycolatopsis</taxon>
    </lineage>
</organism>
<dbReference type="Gene3D" id="1.10.443.10">
    <property type="entry name" value="Intergrase catalytic core"/>
    <property type="match status" value="1"/>
</dbReference>
<dbReference type="PROSITE" id="PS51898">
    <property type="entry name" value="TYR_RECOMBINASE"/>
    <property type="match status" value="1"/>
</dbReference>
<evidence type="ECO:0000256" key="2">
    <source>
        <dbReference type="ARBA" id="ARBA00023172"/>
    </source>
</evidence>
<reference evidence="4 5" key="1">
    <citation type="submission" date="2019-02" db="EMBL/GenBank/DDBJ databases">
        <title>Draft genome sequence of Amycolatopsis sp. 8-3EHSu isolated from roots of Suaeda maritima.</title>
        <authorList>
            <person name="Duangmal K."/>
            <person name="Chantavorakit T."/>
        </authorList>
    </citation>
    <scope>NUCLEOTIDE SEQUENCE [LARGE SCALE GENOMIC DNA]</scope>
    <source>
        <strain evidence="4 5">8-3EHSu</strain>
    </source>
</reference>
<dbReference type="Pfam" id="PF00589">
    <property type="entry name" value="Phage_integrase"/>
    <property type="match status" value="1"/>
</dbReference>
<dbReference type="GO" id="GO:0006310">
    <property type="term" value="P:DNA recombination"/>
    <property type="evidence" value="ECO:0007669"/>
    <property type="project" value="UniProtKB-KW"/>
</dbReference>
<dbReference type="OrthoDB" id="3175606at2"/>
<gene>
    <name evidence="4" type="ORF">EWH70_18355</name>
</gene>
<dbReference type="InterPro" id="IPR002104">
    <property type="entry name" value="Integrase_catalytic"/>
</dbReference>
<dbReference type="PANTHER" id="PTHR30349">
    <property type="entry name" value="PHAGE INTEGRASE-RELATED"/>
    <property type="match status" value="1"/>
</dbReference>
<evidence type="ECO:0000256" key="1">
    <source>
        <dbReference type="ARBA" id="ARBA00023125"/>
    </source>
</evidence>
<name>A0A4Q7J622_9PSEU</name>
<comment type="caution">
    <text evidence="4">The sequence shown here is derived from an EMBL/GenBank/DDBJ whole genome shotgun (WGS) entry which is preliminary data.</text>
</comment>
<accession>A0A4Q7J622</accession>
<proteinExistence type="predicted"/>
<dbReference type="SUPFAM" id="SSF56349">
    <property type="entry name" value="DNA breaking-rejoining enzymes"/>
    <property type="match status" value="1"/>
</dbReference>
<dbReference type="Gene3D" id="1.10.150.130">
    <property type="match status" value="1"/>
</dbReference>
<dbReference type="InterPro" id="IPR010998">
    <property type="entry name" value="Integrase_recombinase_N"/>
</dbReference>
<keyword evidence="5" id="KW-1185">Reference proteome</keyword>
<dbReference type="EMBL" id="SFCC01000009">
    <property type="protein sequence ID" value="RZQ62246.1"/>
    <property type="molecule type" value="Genomic_DNA"/>
</dbReference>
<evidence type="ECO:0000313" key="4">
    <source>
        <dbReference type="EMBL" id="RZQ62246.1"/>
    </source>
</evidence>
<evidence type="ECO:0000313" key="5">
    <source>
        <dbReference type="Proteomes" id="UP000292003"/>
    </source>
</evidence>
<dbReference type="AlphaFoldDB" id="A0A4Q7J622"/>
<dbReference type="InterPro" id="IPR011010">
    <property type="entry name" value="DNA_brk_join_enz"/>
</dbReference>
<dbReference type="GO" id="GO:0003677">
    <property type="term" value="F:DNA binding"/>
    <property type="evidence" value="ECO:0007669"/>
    <property type="project" value="UniProtKB-KW"/>
</dbReference>
<evidence type="ECO:0000259" key="3">
    <source>
        <dbReference type="PROSITE" id="PS51898"/>
    </source>
</evidence>
<dbReference type="InterPro" id="IPR013762">
    <property type="entry name" value="Integrase-like_cat_sf"/>
</dbReference>
<sequence>MSKSRGRSNGEGSIYPYKNGYAAYAWVTTPEGLSRRKYVYGATWDDVHEKWIKLKDQATKGPMVTSTPLFGAYLDYYIREIVRPNLAPKSVEDYERFARIYFTPGLGKKKLKMTTRDLQQWFNSTARTCQCCAQGKDAARSKKKQRCCAKGSCCEDYPTASTLYELKRRLRIIFNCAIDEELISRNPATAVKIPQVRRKRRRRWTSEHARQFLASAKEDDDPLYAAYVLVLVEALRKGEALGLPKDAPNFDDQLLDIGWQLQRVGGKLLHRETKTAESDNPSLPFPSIVGSALQHRLAQRERDRQAAGDAWEEHGLMFTTRLGSPIEPRNFNRAWDARIVKAGVPKISVHDGRRTCGSLLADLDVHPRVAMAILRHAQFGLTMEIYTEVSDEATRAGLKKLGDALG</sequence>
<dbReference type="InterPro" id="IPR050090">
    <property type="entry name" value="Tyrosine_recombinase_XerCD"/>
</dbReference>